<keyword evidence="9 26" id="KW-0812">Transmembrane</keyword>
<comment type="cofactor">
    <cofactor evidence="1">
        <name>Zn(2+)</name>
        <dbReference type="ChEBI" id="CHEBI:29105"/>
    </cofactor>
</comment>
<dbReference type="GO" id="GO:0004222">
    <property type="term" value="F:metalloendopeptidase activity"/>
    <property type="evidence" value="ECO:0007669"/>
    <property type="project" value="InterPro"/>
</dbReference>
<evidence type="ECO:0000256" key="13">
    <source>
        <dbReference type="ARBA" id="ARBA00022741"/>
    </source>
</evidence>
<evidence type="ECO:0000256" key="6">
    <source>
        <dbReference type="ARBA" id="ARBA00022475"/>
    </source>
</evidence>
<dbReference type="PRINTS" id="PR00249">
    <property type="entry name" value="GPCRSECRETIN"/>
</dbReference>
<dbReference type="GO" id="GO:0004176">
    <property type="term" value="F:ATP-dependent peptidase activity"/>
    <property type="evidence" value="ECO:0007669"/>
    <property type="project" value="InterPro"/>
</dbReference>
<dbReference type="InterPro" id="IPR005936">
    <property type="entry name" value="FtsH"/>
</dbReference>
<comment type="subcellular location">
    <subcellularLocation>
        <location evidence="2">Cell membrane</location>
    </subcellularLocation>
    <subcellularLocation>
        <location evidence="3">Mitochondrion inner membrane</location>
        <topology evidence="3">Multi-pass membrane protein</topology>
    </subcellularLocation>
</comment>
<dbReference type="HAMAP" id="MF_01458">
    <property type="entry name" value="FtsH"/>
    <property type="match status" value="1"/>
</dbReference>
<feature type="transmembrane region" description="Helical" evidence="26">
    <location>
        <begin position="1782"/>
        <end position="1806"/>
    </location>
</feature>
<dbReference type="InterPro" id="IPR037219">
    <property type="entry name" value="Peptidase_M41-like"/>
</dbReference>
<evidence type="ECO:0000256" key="19">
    <source>
        <dbReference type="ARBA" id="ARBA00022989"/>
    </source>
</evidence>
<dbReference type="Pfam" id="PF00002">
    <property type="entry name" value="7tm_2"/>
    <property type="match status" value="1"/>
</dbReference>
<evidence type="ECO:0000256" key="10">
    <source>
        <dbReference type="ARBA" id="ARBA00022723"/>
    </source>
</evidence>
<dbReference type="InterPro" id="IPR003959">
    <property type="entry name" value="ATPase_AAA_core"/>
</dbReference>
<dbReference type="InterPro" id="IPR046338">
    <property type="entry name" value="GAIN_dom_sf"/>
</dbReference>
<evidence type="ECO:0000256" key="2">
    <source>
        <dbReference type="ARBA" id="ARBA00004236"/>
    </source>
</evidence>
<evidence type="ECO:0000256" key="18">
    <source>
        <dbReference type="ARBA" id="ARBA00022946"/>
    </source>
</evidence>
<keyword evidence="8" id="KW-0645">Protease</keyword>
<dbReference type="InterPro" id="IPR003593">
    <property type="entry name" value="AAA+_ATPase"/>
</dbReference>
<dbReference type="Gene3D" id="3.80.10.10">
    <property type="entry name" value="Ribonuclease Inhibitor"/>
    <property type="match status" value="2"/>
</dbReference>
<dbReference type="Proteomes" id="UP001162480">
    <property type="component" value="Chromosome 30"/>
</dbReference>
<dbReference type="SUPFAM" id="SSF81321">
    <property type="entry name" value="Family A G protein-coupled receptor-like"/>
    <property type="match status" value="1"/>
</dbReference>
<dbReference type="Pfam" id="PF06480">
    <property type="entry name" value="FtsH_ext"/>
    <property type="match status" value="1"/>
</dbReference>
<dbReference type="InterPro" id="IPR000642">
    <property type="entry name" value="Peptidase_M41"/>
</dbReference>
<keyword evidence="10" id="KW-0479">Metal-binding</keyword>
<evidence type="ECO:0000256" key="12">
    <source>
        <dbReference type="ARBA" id="ARBA00022737"/>
    </source>
</evidence>
<dbReference type="SMART" id="SM00303">
    <property type="entry name" value="GPS"/>
    <property type="match status" value="1"/>
</dbReference>
<dbReference type="GO" id="GO:0005886">
    <property type="term" value="C:plasma membrane"/>
    <property type="evidence" value="ECO:0007669"/>
    <property type="project" value="UniProtKB-SubCell"/>
</dbReference>
<keyword evidence="23" id="KW-1015">Disulfide bond</keyword>
<evidence type="ECO:0000256" key="15">
    <source>
        <dbReference type="ARBA" id="ARBA00022801"/>
    </source>
</evidence>
<keyword evidence="18" id="KW-0809">Transit peptide</keyword>
<dbReference type="PROSITE" id="PS51450">
    <property type="entry name" value="LRR"/>
    <property type="match status" value="5"/>
</dbReference>
<dbReference type="GO" id="GO:0034982">
    <property type="term" value="P:mitochondrial protein processing"/>
    <property type="evidence" value="ECO:0007669"/>
    <property type="project" value="TreeGrafter"/>
</dbReference>
<dbReference type="InterPro" id="IPR027417">
    <property type="entry name" value="P-loop_NTPase"/>
</dbReference>
<dbReference type="InterPro" id="IPR017981">
    <property type="entry name" value="GPCR_2-like_7TM"/>
</dbReference>
<dbReference type="InterPro" id="IPR001879">
    <property type="entry name" value="GPCR_2_extracellular_dom"/>
</dbReference>
<keyword evidence="14" id="KW-0999">Mitochondrion inner membrane</keyword>
<evidence type="ECO:0000259" key="27">
    <source>
        <dbReference type="PROSITE" id="PS50221"/>
    </source>
</evidence>
<keyword evidence="19 26" id="KW-1133">Transmembrane helix</keyword>
<keyword evidence="21" id="KW-0496">Mitochondrion</keyword>
<evidence type="ECO:0000256" key="17">
    <source>
        <dbReference type="ARBA" id="ARBA00022840"/>
    </source>
</evidence>
<evidence type="ECO:0000256" key="9">
    <source>
        <dbReference type="ARBA" id="ARBA00022692"/>
    </source>
</evidence>
<keyword evidence="12" id="KW-0677">Repeat</keyword>
<dbReference type="SUPFAM" id="SSF52058">
    <property type="entry name" value="L domain-like"/>
    <property type="match status" value="1"/>
</dbReference>
<dbReference type="Gene3D" id="1.20.1070.10">
    <property type="entry name" value="Rhodopsin 7-helix transmembrane proteins"/>
    <property type="match status" value="1"/>
</dbReference>
<keyword evidence="13" id="KW-0547">Nucleotide-binding</keyword>
<dbReference type="NCBIfam" id="TIGR01241">
    <property type="entry name" value="FtsH_fam"/>
    <property type="match status" value="1"/>
</dbReference>
<dbReference type="Gene3D" id="2.60.220.50">
    <property type="match status" value="1"/>
</dbReference>
<gene>
    <name evidence="30" type="ORF">OCTVUL_1B008750</name>
</gene>
<dbReference type="EMBL" id="OX597843">
    <property type="protein sequence ID" value="CAI9744534.1"/>
    <property type="molecule type" value="Genomic_DNA"/>
</dbReference>
<dbReference type="FunFam" id="3.80.10.10:FF:001438">
    <property type="entry name" value="Uncharacterized protein"/>
    <property type="match status" value="1"/>
</dbReference>
<organism evidence="30 31">
    <name type="scientific">Octopus vulgaris</name>
    <name type="common">Common octopus</name>
    <dbReference type="NCBI Taxonomy" id="6645"/>
    <lineage>
        <taxon>Eukaryota</taxon>
        <taxon>Metazoa</taxon>
        <taxon>Spiralia</taxon>
        <taxon>Lophotrochozoa</taxon>
        <taxon>Mollusca</taxon>
        <taxon>Cephalopoda</taxon>
        <taxon>Coleoidea</taxon>
        <taxon>Octopodiformes</taxon>
        <taxon>Octopoda</taxon>
        <taxon>Incirrata</taxon>
        <taxon>Octopodidae</taxon>
        <taxon>Octopus</taxon>
    </lineage>
</organism>
<evidence type="ECO:0000259" key="28">
    <source>
        <dbReference type="PROSITE" id="PS50227"/>
    </source>
</evidence>
<dbReference type="SMART" id="SM00365">
    <property type="entry name" value="LRR_SD22"/>
    <property type="match status" value="9"/>
</dbReference>
<dbReference type="InterPro" id="IPR011546">
    <property type="entry name" value="Pept_M41_FtsH_extracell"/>
</dbReference>
<dbReference type="InterPro" id="IPR057244">
    <property type="entry name" value="GAIN_B"/>
</dbReference>
<dbReference type="CDD" id="cd19501">
    <property type="entry name" value="RecA-like_FtsH"/>
    <property type="match status" value="1"/>
</dbReference>
<evidence type="ECO:0000256" key="23">
    <source>
        <dbReference type="ARBA" id="ARBA00023157"/>
    </source>
</evidence>
<dbReference type="PANTHER" id="PTHR43655">
    <property type="entry name" value="ATP-DEPENDENT PROTEASE"/>
    <property type="match status" value="1"/>
</dbReference>
<evidence type="ECO:0000259" key="29">
    <source>
        <dbReference type="PROSITE" id="PS50261"/>
    </source>
</evidence>
<feature type="transmembrane region" description="Helical" evidence="26">
    <location>
        <begin position="1746"/>
        <end position="1762"/>
    </location>
</feature>
<dbReference type="PROSITE" id="PS50261">
    <property type="entry name" value="G_PROTEIN_RECEP_F2_4"/>
    <property type="match status" value="1"/>
</dbReference>
<feature type="region of interest" description="Disordered" evidence="25">
    <location>
        <begin position="773"/>
        <end position="792"/>
    </location>
</feature>
<feature type="transmembrane region" description="Helical" evidence="26">
    <location>
        <begin position="1707"/>
        <end position="1734"/>
    </location>
</feature>
<keyword evidence="17" id="KW-0067">ATP-binding</keyword>
<name>A0AA36C201_OCTVU</name>
<evidence type="ECO:0000313" key="30">
    <source>
        <dbReference type="EMBL" id="CAI9744534.1"/>
    </source>
</evidence>
<dbReference type="GO" id="GO:0005745">
    <property type="term" value="C:m-AAA complex"/>
    <property type="evidence" value="ECO:0007669"/>
    <property type="project" value="TreeGrafter"/>
</dbReference>
<dbReference type="FunFam" id="1.20.58.760:FF:000003">
    <property type="entry name" value="AFG3-like AAA ATPase 2"/>
    <property type="match status" value="1"/>
</dbReference>
<dbReference type="Gene3D" id="1.10.8.60">
    <property type="match status" value="1"/>
</dbReference>
<dbReference type="GO" id="GO:0004930">
    <property type="term" value="F:G protein-coupled receptor activity"/>
    <property type="evidence" value="ECO:0007669"/>
    <property type="project" value="InterPro"/>
</dbReference>
<keyword evidence="16" id="KW-0862">Zinc</keyword>
<evidence type="ECO:0000256" key="16">
    <source>
        <dbReference type="ARBA" id="ARBA00022833"/>
    </source>
</evidence>
<dbReference type="InterPro" id="IPR001611">
    <property type="entry name" value="Leu-rich_rpt"/>
</dbReference>
<dbReference type="GO" id="GO:0009966">
    <property type="term" value="P:regulation of signal transduction"/>
    <property type="evidence" value="ECO:0007669"/>
    <property type="project" value="UniProtKB-ARBA"/>
</dbReference>
<dbReference type="InterPro" id="IPR050928">
    <property type="entry name" value="ATP-dep_Zn_Metalloprotease"/>
</dbReference>
<dbReference type="FunFam" id="3.40.1690.20:FF:000001">
    <property type="entry name" value="AFG3-like AAA ATPase 2"/>
    <property type="match status" value="1"/>
</dbReference>
<dbReference type="InterPro" id="IPR003960">
    <property type="entry name" value="ATPase_AAA_CS"/>
</dbReference>
<feature type="region of interest" description="Disordered" evidence="25">
    <location>
        <begin position="69"/>
        <end position="110"/>
    </location>
</feature>
<dbReference type="SMART" id="SM00382">
    <property type="entry name" value="AAA"/>
    <property type="match status" value="1"/>
</dbReference>
<proteinExistence type="inferred from homology"/>
<dbReference type="InterPro" id="IPR000203">
    <property type="entry name" value="GPS"/>
</dbReference>
<evidence type="ECO:0000256" key="24">
    <source>
        <dbReference type="ARBA" id="ARBA00048778"/>
    </source>
</evidence>
<dbReference type="SMART" id="SM00369">
    <property type="entry name" value="LRR_TYP"/>
    <property type="match status" value="12"/>
</dbReference>
<evidence type="ECO:0000256" key="1">
    <source>
        <dbReference type="ARBA" id="ARBA00001947"/>
    </source>
</evidence>
<dbReference type="InterPro" id="IPR000832">
    <property type="entry name" value="GPCR_2_secretin-like"/>
</dbReference>
<dbReference type="GO" id="GO:0005524">
    <property type="term" value="F:ATP binding"/>
    <property type="evidence" value="ECO:0007669"/>
    <property type="project" value="UniProtKB-KW"/>
</dbReference>
<feature type="transmembrane region" description="Helical" evidence="26">
    <location>
        <begin position="1642"/>
        <end position="1661"/>
    </location>
</feature>
<keyword evidence="11" id="KW-0732">Signal</keyword>
<dbReference type="GO" id="GO:0007166">
    <property type="term" value="P:cell surface receptor signaling pathway"/>
    <property type="evidence" value="ECO:0007669"/>
    <property type="project" value="InterPro"/>
</dbReference>
<dbReference type="SUPFAM" id="SSF140990">
    <property type="entry name" value="FtsH protease domain-like"/>
    <property type="match status" value="1"/>
</dbReference>
<evidence type="ECO:0000313" key="31">
    <source>
        <dbReference type="Proteomes" id="UP001162480"/>
    </source>
</evidence>
<feature type="transmembrane region" description="Helical" evidence="26">
    <location>
        <begin position="1853"/>
        <end position="1876"/>
    </location>
</feature>
<keyword evidence="6" id="KW-1003">Cell membrane</keyword>
<keyword evidence="20" id="KW-0482">Metalloprotease</keyword>
<comment type="similarity">
    <text evidence="4">In the C-terminal section; belongs to the peptidase M41 family.</text>
</comment>
<dbReference type="InterPro" id="IPR041569">
    <property type="entry name" value="AAA_lid_3"/>
</dbReference>
<evidence type="ECO:0000256" key="25">
    <source>
        <dbReference type="SAM" id="MobiDB-lite"/>
    </source>
</evidence>
<evidence type="ECO:0000256" key="20">
    <source>
        <dbReference type="ARBA" id="ARBA00023049"/>
    </source>
</evidence>
<dbReference type="PROSITE" id="PS00674">
    <property type="entry name" value="AAA"/>
    <property type="match status" value="1"/>
</dbReference>
<dbReference type="Pfam" id="PF01825">
    <property type="entry name" value="GPS"/>
    <property type="match status" value="1"/>
</dbReference>
<dbReference type="Pfam" id="PF26588">
    <property type="entry name" value="GAIN_ADGRA3"/>
    <property type="match status" value="1"/>
</dbReference>
<evidence type="ECO:0000256" key="4">
    <source>
        <dbReference type="ARBA" id="ARBA00010044"/>
    </source>
</evidence>
<dbReference type="InterPro" id="IPR032675">
    <property type="entry name" value="LRR_dom_sf"/>
</dbReference>
<feature type="transmembrane region" description="Helical" evidence="26">
    <location>
        <begin position="137"/>
        <end position="154"/>
    </location>
</feature>
<feature type="domain" description="GAIN-B" evidence="27">
    <location>
        <begin position="1461"/>
        <end position="1629"/>
    </location>
</feature>
<dbReference type="SUPFAM" id="SSF52540">
    <property type="entry name" value="P-loop containing nucleoside triphosphate hydrolases"/>
    <property type="match status" value="1"/>
</dbReference>
<evidence type="ECO:0000256" key="14">
    <source>
        <dbReference type="ARBA" id="ARBA00022792"/>
    </source>
</evidence>
<evidence type="ECO:0000256" key="5">
    <source>
        <dbReference type="ARBA" id="ARBA00010550"/>
    </source>
</evidence>
<dbReference type="InterPro" id="IPR003591">
    <property type="entry name" value="Leu-rich_rpt_typical-subtyp"/>
</dbReference>
<evidence type="ECO:0000256" key="3">
    <source>
        <dbReference type="ARBA" id="ARBA00004448"/>
    </source>
</evidence>
<keyword evidence="15" id="KW-0378">Hydrolase</keyword>
<evidence type="ECO:0000256" key="8">
    <source>
        <dbReference type="ARBA" id="ARBA00022670"/>
    </source>
</evidence>
<evidence type="ECO:0000256" key="7">
    <source>
        <dbReference type="ARBA" id="ARBA00022614"/>
    </source>
</evidence>
<dbReference type="FunFam" id="3.40.50.300:FF:000001">
    <property type="entry name" value="ATP-dependent zinc metalloprotease FtsH"/>
    <property type="match status" value="1"/>
</dbReference>
<dbReference type="PANTHER" id="PTHR43655:SF2">
    <property type="entry name" value="AFG3 LIKE MATRIX AAA PEPTIDASE SUBUNIT 2, ISOFORM A"/>
    <property type="match status" value="1"/>
</dbReference>
<dbReference type="InterPro" id="IPR058808">
    <property type="entry name" value="GAIN_ADGRA2/3"/>
</dbReference>
<keyword evidence="31" id="KW-1185">Reference proteome</keyword>
<dbReference type="FunFam" id="1.10.8.60:FF:000019">
    <property type="entry name" value="AFG3-like AAA ATPase 2"/>
    <property type="match status" value="1"/>
</dbReference>
<sequence>MVYPYIGLLPGRLAALTRRVSLQSVSSGRKMSHIYLTSKHIAAPPRSLWSLLKDWALLRNSNVPKGFEKYFPGAKKTPEPKGTSASGSKPKETRKMPPPPFKPSGSSAGDKKMEFSFSFSKSNRGPFMDPNDPNSRILLGVLTGVGLVSLVGLYQTQYREITWKEFLSNYLTRQTVEKLEVVNKKWVRVKLMPGSQVDSSSIIWFNIGSVEAFERNLENAQLEMNIEPANFVNVVYRSETELSSVAYSALNIILPIAILVWIIRRSSNLLQGGRSGGRGGAGGMFGFGQTTAKIIKDDIGVQFKDVAGCEEAKLEIMEFVNFLKNPQQYIELGAKIPKGAILTGLPGTGKTLLAKATAGEAHVPFITVSGSEFLEMFVGVGPSRVRDMFSLARKSAPCILFIDEIDAVGRKRGGRNFGGHSEQENTLNQLLVEMDGFNTQSGVVVLAATNRVDILDPALLRPGRFDRQIFVPAPDIKGRASIFRVHLKNLKTEINKDDVARKMASLTPGFSGADIANVCNEAALIAARDLNPSIFWNHFEKAIERVIAGMEKKTQVLQPEEKKTVAYHEAGHAVAGWFLEHADPLLKVSIIPRGKGLGYAQYLPKEQYLYTKEQLLDRMCMTLGGRVSEEIFFGRITTGAQDDLKKVTQNAYSQVVYFGMNKRVGYLSFDMPQQGEMVFDKPYSEQTAQIIDEEVRQMVDEAYARTLQLLTKHKPEVEKVARLLLEKEKIDKDDMVRLIGPRPFAEKTTYEEFVEGTGSLDEDVSLPKGLESWNQSRDEAEPGSESQPKEQKEMFSSVKVTLEYNKIEKVESGIFQGLTYLEKLYLNGNNISSIEQGSFEGLHRLLQLSLHRNSISHISKEIFQGLPSLKELYLYRNNISSIEQGSFEDLPRLKILYLKNNTIEKIDQRIFHNLTGLKILTFEHNKIEKVERGTFQSLTNLQELYLNGNNISSIEQGSFQGLYRLQQLSLHINNISHIEKGIFQDLPILKKLYLYRNNISNIDQGSFQSLHRLRMLTLVHNKIEKVDRGIFQGLNNLQQLYLNENNISSIEQGSFRGLPRLQQLYLNNNSIQKYEDGAFFFLPSIAGMNLQCQTCSKMICNESDVTRCPGSMPVCRFALSTNGVTLKTEKSCSTYRKCVQAMRDNTAACDKWPSGTTCAGCCFGTLCNENDFIGWTKSFVFHLTFKQFNDYKIPTVNISRAMQQELLHVTGIFKVEYCGLVNNRIVYTMYCSVLNKITEDQLRRNISRVFTQSQALNDIEVQQGHMKLIDEMVCDESTTSTNNGTFSWPMTKIGTTAEIPCHAYLATRYCSPRTMGHPEMASSQNMSSQKCSPFTGIWQEPDMSQCYNTEWITRRLKAIVRKNIDKGNINNISKEILDISQKSVYFKEEHIVLTVEILEKMVPLISKVYANITVSNVLRCINNLINIPEEVLAGAEEEKRSANRLLHLIQEIPEKIPLEEQQVTAIYSNLGIGVAKVNPYTFDGLFYGVSYGTNEAHGKTMIYDSPNPDQQEADAKIMASISLPRSLLTHLKDDESTKQNARINSHVLAASVPDIPMGNLDEPVNISFNLINQNARNLQCVYWDESSGLNPHWSPIGCHISRHEPGKEVVCSCDYLTSFALLADIYQNEGETENAFSITSNIGSGISLAFLILTIIIHVCFRKLWDLMSSKVLVSLCSSLAITNFIFLVGMQSYVQTMAACKAVAALLHYFLLTSVMWMTVEAFHVYLSVVVVFKTCQTSFMKSSIFAWGIPAVIVIITLAINSTDNYIKIAEVCWLSAPSFYAAFLAPVAIGLVFNIIMPSLVIWHLIMMQSNKRSEQERSKVRVLGLVGLLFLFGLTLVFAFFTVSEAAKVFEYLFSIFNTLQGMFIFIFYCMYKKDTRNIIGEFVNERKRMNQWKITAGRSSSSVNEIMDKATETNI</sequence>
<feature type="transmembrane region" description="Helical" evidence="26">
    <location>
        <begin position="1673"/>
        <end position="1695"/>
    </location>
</feature>
<dbReference type="PROSITE" id="PS50227">
    <property type="entry name" value="G_PROTEIN_RECEP_F2_3"/>
    <property type="match status" value="1"/>
</dbReference>
<feature type="transmembrane region" description="Helical" evidence="26">
    <location>
        <begin position="1826"/>
        <end position="1847"/>
    </location>
</feature>
<dbReference type="Pfam" id="PF13855">
    <property type="entry name" value="LRR_8"/>
    <property type="match status" value="3"/>
</dbReference>
<keyword evidence="7" id="KW-0433">Leucine-rich repeat</keyword>
<dbReference type="GO" id="GO:0016887">
    <property type="term" value="F:ATP hydrolysis activity"/>
    <property type="evidence" value="ECO:0007669"/>
    <property type="project" value="InterPro"/>
</dbReference>
<feature type="domain" description="G-protein coupled receptors family 2 profile 2" evidence="29">
    <location>
        <begin position="1636"/>
        <end position="1877"/>
    </location>
</feature>
<comment type="catalytic activity">
    <reaction evidence="24">
        <text>ATP + H2O = ADP + phosphate + H(+)</text>
        <dbReference type="Rhea" id="RHEA:13065"/>
        <dbReference type="ChEBI" id="CHEBI:15377"/>
        <dbReference type="ChEBI" id="CHEBI:15378"/>
        <dbReference type="ChEBI" id="CHEBI:30616"/>
        <dbReference type="ChEBI" id="CHEBI:43474"/>
        <dbReference type="ChEBI" id="CHEBI:456216"/>
    </reaction>
    <physiologicalReaction direction="left-to-right" evidence="24">
        <dbReference type="Rhea" id="RHEA:13066"/>
    </physiologicalReaction>
</comment>
<dbReference type="Pfam" id="PF17862">
    <property type="entry name" value="AAA_lid_3"/>
    <property type="match status" value="1"/>
</dbReference>
<dbReference type="CDD" id="cd15040">
    <property type="entry name" value="7tmB2_Adhesion"/>
    <property type="match status" value="1"/>
</dbReference>
<dbReference type="FunFam" id="3.80.10.10:FF:001164">
    <property type="entry name" value="GH01279p"/>
    <property type="match status" value="1"/>
</dbReference>
<dbReference type="Gene3D" id="3.40.1690.20">
    <property type="match status" value="1"/>
</dbReference>
<evidence type="ECO:0000256" key="11">
    <source>
        <dbReference type="ARBA" id="ARBA00022729"/>
    </source>
</evidence>
<comment type="similarity">
    <text evidence="5">In the N-terminal section; belongs to the AAA ATPase family.</text>
</comment>
<dbReference type="Pfam" id="PF00004">
    <property type="entry name" value="AAA"/>
    <property type="match status" value="1"/>
</dbReference>
<accession>A0AA36C201</accession>
<dbReference type="GO" id="GO:0008270">
    <property type="term" value="F:zinc ion binding"/>
    <property type="evidence" value="ECO:0007669"/>
    <property type="project" value="InterPro"/>
</dbReference>
<keyword evidence="22 26" id="KW-0472">Membrane</keyword>
<feature type="domain" description="G-protein coupled receptors family 2 profile 1" evidence="28">
    <location>
        <begin position="1274"/>
        <end position="1350"/>
    </location>
</feature>
<dbReference type="CDD" id="cd23553">
    <property type="entry name" value="TFP_LU_ECD_Ly6PGE"/>
    <property type="match status" value="1"/>
</dbReference>
<protein>
    <submittedName>
        <fullName evidence="30">2 isoform X2</fullName>
    </submittedName>
</protein>
<evidence type="ECO:0000256" key="22">
    <source>
        <dbReference type="ARBA" id="ARBA00023136"/>
    </source>
</evidence>
<reference evidence="30" key="1">
    <citation type="submission" date="2023-08" db="EMBL/GenBank/DDBJ databases">
        <authorList>
            <person name="Alioto T."/>
            <person name="Alioto T."/>
            <person name="Gomez Garrido J."/>
        </authorList>
    </citation>
    <scope>NUCLEOTIDE SEQUENCE</scope>
</reference>
<dbReference type="Gene3D" id="1.20.58.760">
    <property type="entry name" value="Peptidase M41"/>
    <property type="match status" value="1"/>
</dbReference>
<dbReference type="Gene3D" id="3.40.50.300">
    <property type="entry name" value="P-loop containing nucleotide triphosphate hydrolases"/>
    <property type="match status" value="1"/>
</dbReference>
<evidence type="ECO:0000256" key="26">
    <source>
        <dbReference type="SAM" id="Phobius"/>
    </source>
</evidence>
<evidence type="ECO:0000256" key="21">
    <source>
        <dbReference type="ARBA" id="ARBA00023128"/>
    </source>
</evidence>
<feature type="transmembrane region" description="Helical" evidence="26">
    <location>
        <begin position="245"/>
        <end position="263"/>
    </location>
</feature>
<dbReference type="Pfam" id="PF01434">
    <property type="entry name" value="Peptidase_M41"/>
    <property type="match status" value="1"/>
</dbReference>
<dbReference type="PROSITE" id="PS50221">
    <property type="entry name" value="GAIN_B"/>
    <property type="match status" value="1"/>
</dbReference>